<keyword evidence="11" id="KW-1185">Reference proteome</keyword>
<comment type="caution">
    <text evidence="10">The sequence shown here is derived from an EMBL/GenBank/DDBJ whole genome shotgun (WGS) entry which is preliminary data.</text>
</comment>
<dbReference type="PANTHER" id="PTHR30272">
    <property type="entry name" value="3-HYDROXYACYL-[ACYL-CARRIER-PROTEIN] DEHYDRATASE"/>
    <property type="match status" value="1"/>
</dbReference>
<reference evidence="10 11" key="1">
    <citation type="submission" date="2023-03" db="EMBL/GenBank/DDBJ databases">
        <title>Host association and intracellularity evolved multiple times independently in the Rickettsiales.</title>
        <authorList>
            <person name="Castelli M."/>
            <person name="Nardi T."/>
            <person name="Gammuto L."/>
            <person name="Bellinzona G."/>
            <person name="Sabaneyeva E."/>
            <person name="Potekhin A."/>
            <person name="Serra V."/>
            <person name="Petroni G."/>
            <person name="Sassera D."/>
        </authorList>
    </citation>
    <scope>NUCLEOTIDE SEQUENCE [LARGE SCALE GENOMIC DNA]</scope>
    <source>
        <strain evidence="10 11">Sr 2-6</strain>
    </source>
</reference>
<dbReference type="CDD" id="cd01288">
    <property type="entry name" value="FabZ"/>
    <property type="match status" value="1"/>
</dbReference>
<evidence type="ECO:0000256" key="1">
    <source>
        <dbReference type="ARBA" id="ARBA00004496"/>
    </source>
</evidence>
<evidence type="ECO:0000256" key="5">
    <source>
        <dbReference type="ARBA" id="ARBA00022556"/>
    </source>
</evidence>
<feature type="active site" evidence="9">
    <location>
        <position position="49"/>
    </location>
</feature>
<evidence type="ECO:0000256" key="2">
    <source>
        <dbReference type="ARBA" id="ARBA00009174"/>
    </source>
</evidence>
<comment type="function">
    <text evidence="8 9">Involved in unsaturated fatty acids biosynthesis. Catalyzes the dehydration of short chain beta-hydroxyacyl-ACPs and long chain saturated and unsaturated beta-hydroxyacyl-ACPs.</text>
</comment>
<evidence type="ECO:0000256" key="3">
    <source>
        <dbReference type="ARBA" id="ARBA00022490"/>
    </source>
</evidence>
<keyword evidence="3 9" id="KW-0963">Cytoplasm</keyword>
<dbReference type="SUPFAM" id="SSF54637">
    <property type="entry name" value="Thioesterase/thiol ester dehydrase-isomerase"/>
    <property type="match status" value="1"/>
</dbReference>
<dbReference type="Gene3D" id="3.10.129.10">
    <property type="entry name" value="Hotdog Thioesterase"/>
    <property type="match status" value="1"/>
</dbReference>
<evidence type="ECO:0000256" key="9">
    <source>
        <dbReference type="HAMAP-Rule" id="MF_00406"/>
    </source>
</evidence>
<evidence type="ECO:0000256" key="8">
    <source>
        <dbReference type="ARBA" id="ARBA00025049"/>
    </source>
</evidence>
<dbReference type="NCBIfam" id="NF000582">
    <property type="entry name" value="PRK00006.1"/>
    <property type="match status" value="1"/>
</dbReference>
<proteinExistence type="inferred from homology"/>
<keyword evidence="6 9" id="KW-0443">Lipid metabolism</keyword>
<sequence length="147" mass="16483">MKIDINEIMSIIPHRYPFLLIDRVTSITLNESIVGIKNVTINEPQFTGHFPERPVMPGVLIIEAMAQLAAVLVAKSMDSTKGKEVFFMSIEEAKFRKIVEPGDTIVMYASILQNRGPVWKFKARSEVDGKIAAETLFTAMVKDKSNQ</sequence>
<evidence type="ECO:0000313" key="11">
    <source>
        <dbReference type="Proteomes" id="UP001291687"/>
    </source>
</evidence>
<protein>
    <recommendedName>
        <fullName evidence="9">3-hydroxyacyl-[acyl-carrier-protein] dehydratase FabZ</fullName>
        <ecNumber evidence="9">4.2.1.59</ecNumber>
    </recommendedName>
    <alternativeName>
        <fullName evidence="9">(3R)-hydroxymyristoyl-[acyl-carrier-protein] dehydratase</fullName>
        <shortName evidence="9">(3R)-hydroxymyristoyl-ACP dehydrase</shortName>
    </alternativeName>
    <alternativeName>
        <fullName evidence="9">Beta-hydroxyacyl-ACP dehydratase</fullName>
    </alternativeName>
</protein>
<evidence type="ECO:0000256" key="6">
    <source>
        <dbReference type="ARBA" id="ARBA00023098"/>
    </source>
</evidence>
<evidence type="ECO:0000256" key="4">
    <source>
        <dbReference type="ARBA" id="ARBA00022516"/>
    </source>
</evidence>
<comment type="catalytic activity">
    <reaction evidence="9">
        <text>a (3R)-hydroxyacyl-[ACP] = a (2E)-enoyl-[ACP] + H2O</text>
        <dbReference type="Rhea" id="RHEA:13097"/>
        <dbReference type="Rhea" id="RHEA-COMP:9925"/>
        <dbReference type="Rhea" id="RHEA-COMP:9945"/>
        <dbReference type="ChEBI" id="CHEBI:15377"/>
        <dbReference type="ChEBI" id="CHEBI:78784"/>
        <dbReference type="ChEBI" id="CHEBI:78827"/>
        <dbReference type="EC" id="4.2.1.59"/>
    </reaction>
</comment>
<dbReference type="InterPro" id="IPR029069">
    <property type="entry name" value="HotDog_dom_sf"/>
</dbReference>
<dbReference type="InterPro" id="IPR010084">
    <property type="entry name" value="FabZ"/>
</dbReference>
<gene>
    <name evidence="9" type="primary">fabZ</name>
    <name evidence="10" type="ORF">Megvenef_01409</name>
</gene>
<evidence type="ECO:0000256" key="7">
    <source>
        <dbReference type="ARBA" id="ARBA00023239"/>
    </source>
</evidence>
<dbReference type="Pfam" id="PF07977">
    <property type="entry name" value="FabA"/>
    <property type="match status" value="1"/>
</dbReference>
<dbReference type="HAMAP" id="MF_00406">
    <property type="entry name" value="FabZ"/>
    <property type="match status" value="1"/>
</dbReference>
<dbReference type="RefSeq" id="WP_322777334.1">
    <property type="nucleotide sequence ID" value="NZ_JARJFB010000136.1"/>
</dbReference>
<evidence type="ECO:0000313" key="10">
    <source>
        <dbReference type="EMBL" id="MEA0971431.1"/>
    </source>
</evidence>
<keyword evidence="7 9" id="KW-0456">Lyase</keyword>
<comment type="subcellular location">
    <subcellularLocation>
        <location evidence="1 9">Cytoplasm</location>
    </subcellularLocation>
</comment>
<dbReference type="EMBL" id="JARJFB010000136">
    <property type="protein sequence ID" value="MEA0971431.1"/>
    <property type="molecule type" value="Genomic_DNA"/>
</dbReference>
<organism evidence="10 11">
    <name type="scientific">Candidatus Megaera venefica</name>
    <dbReference type="NCBI Taxonomy" id="2055910"/>
    <lineage>
        <taxon>Bacteria</taxon>
        <taxon>Pseudomonadati</taxon>
        <taxon>Pseudomonadota</taxon>
        <taxon>Alphaproteobacteria</taxon>
        <taxon>Rickettsiales</taxon>
        <taxon>Rickettsiaceae</taxon>
        <taxon>Candidatus Megaera</taxon>
    </lineage>
</organism>
<dbReference type="Proteomes" id="UP001291687">
    <property type="component" value="Unassembled WGS sequence"/>
</dbReference>
<comment type="similarity">
    <text evidence="2 9">Belongs to the thioester dehydratase family. FabZ subfamily.</text>
</comment>
<name>A0ABU5NE20_9RICK</name>
<dbReference type="InterPro" id="IPR013114">
    <property type="entry name" value="FabA_FabZ"/>
</dbReference>
<dbReference type="NCBIfam" id="TIGR01750">
    <property type="entry name" value="fabZ"/>
    <property type="match status" value="1"/>
</dbReference>
<dbReference type="EC" id="4.2.1.59" evidence="9"/>
<keyword evidence="4 9" id="KW-0444">Lipid biosynthesis</keyword>
<accession>A0ABU5NE20</accession>
<keyword evidence="5 9" id="KW-0441">Lipid A biosynthesis</keyword>
<dbReference type="PANTHER" id="PTHR30272:SF1">
    <property type="entry name" value="3-HYDROXYACYL-[ACYL-CARRIER-PROTEIN] DEHYDRATASE"/>
    <property type="match status" value="1"/>
</dbReference>